<evidence type="ECO:0000256" key="2">
    <source>
        <dbReference type="SAM" id="SignalP"/>
    </source>
</evidence>
<evidence type="ECO:0000313" key="3">
    <source>
        <dbReference type="EMBL" id="RAW11379.1"/>
    </source>
</evidence>
<reference evidence="3 4" key="1">
    <citation type="submission" date="2018-04" db="EMBL/GenBank/DDBJ databases">
        <title>Paenibacillus taichungensis Genome sequencing and assembly.</title>
        <authorList>
            <person name="Xu J."/>
            <person name="Rensing C."/>
            <person name="Mazhar H.S."/>
        </authorList>
    </citation>
    <scope>NUCLEOTIDE SEQUENCE [LARGE SCALE GENOMIC DNA]</scope>
    <source>
        <strain evidence="3 4">NC1</strain>
    </source>
</reference>
<dbReference type="RefSeq" id="WP_113055659.1">
    <property type="nucleotide sequence ID" value="NZ_QEVW01000019.1"/>
</dbReference>
<accession>A0A329QI33</accession>
<organism evidence="3 4">
    <name type="scientific">Paenibacillus taichungensis</name>
    <dbReference type="NCBI Taxonomy" id="484184"/>
    <lineage>
        <taxon>Bacteria</taxon>
        <taxon>Bacillati</taxon>
        <taxon>Bacillota</taxon>
        <taxon>Bacilli</taxon>
        <taxon>Bacillales</taxon>
        <taxon>Paenibacillaceae</taxon>
        <taxon>Paenibacillus</taxon>
    </lineage>
</organism>
<sequence length="195" mass="20199">MRKNGYLISAMLLLLTCSVLLSACDAITAQNITNTGSAQGMNGGGMMNGGGPGMNGGTQRGGGQGMNGRTGGQDDMRGMMNADLTGRVISATGSTVTISLLEVEDNLSTDSNNGNGRRSGASRGGSMDMKDTGIEMKLNISEDVDITEGMGVGTPGNNQNANSSIQVSDLKEGDVVMVWYKENTETVERMVVTQS</sequence>
<proteinExistence type="predicted"/>
<dbReference type="EMBL" id="QEVW01000019">
    <property type="protein sequence ID" value="RAW11379.1"/>
    <property type="molecule type" value="Genomic_DNA"/>
</dbReference>
<keyword evidence="2" id="KW-0732">Signal</keyword>
<feature type="chain" id="PRO_5039332660" description="DUF5666 domain-containing protein" evidence="2">
    <location>
        <begin position="23"/>
        <end position="195"/>
    </location>
</feature>
<feature type="compositionally biased region" description="Gly residues" evidence="1">
    <location>
        <begin position="41"/>
        <end position="71"/>
    </location>
</feature>
<evidence type="ECO:0008006" key="5">
    <source>
        <dbReference type="Google" id="ProtNLM"/>
    </source>
</evidence>
<name>A0A329QI33_9BACL</name>
<evidence type="ECO:0000256" key="1">
    <source>
        <dbReference type="SAM" id="MobiDB-lite"/>
    </source>
</evidence>
<dbReference type="PROSITE" id="PS51257">
    <property type="entry name" value="PROKAR_LIPOPROTEIN"/>
    <property type="match status" value="1"/>
</dbReference>
<feature type="region of interest" description="Disordered" evidence="1">
    <location>
        <begin position="35"/>
        <end position="74"/>
    </location>
</feature>
<evidence type="ECO:0000313" key="4">
    <source>
        <dbReference type="Proteomes" id="UP000250642"/>
    </source>
</evidence>
<gene>
    <name evidence="3" type="ORF">DC345_25890</name>
</gene>
<protein>
    <recommendedName>
        <fullName evidence="5">DUF5666 domain-containing protein</fullName>
    </recommendedName>
</protein>
<feature type="region of interest" description="Disordered" evidence="1">
    <location>
        <begin position="106"/>
        <end position="130"/>
    </location>
</feature>
<comment type="caution">
    <text evidence="3">The sequence shown here is derived from an EMBL/GenBank/DDBJ whole genome shotgun (WGS) entry which is preliminary data.</text>
</comment>
<feature type="signal peptide" evidence="2">
    <location>
        <begin position="1"/>
        <end position="22"/>
    </location>
</feature>
<dbReference type="Proteomes" id="UP000250642">
    <property type="component" value="Unassembled WGS sequence"/>
</dbReference>
<feature type="compositionally biased region" description="Low complexity" evidence="1">
    <location>
        <begin position="111"/>
        <end position="126"/>
    </location>
</feature>
<dbReference type="AlphaFoldDB" id="A0A329QI33"/>